<gene>
    <name evidence="1" type="ORF">E2C01_034270</name>
</gene>
<protein>
    <submittedName>
        <fullName evidence="1">Uncharacterized protein</fullName>
    </submittedName>
</protein>
<organism evidence="1 2">
    <name type="scientific">Portunus trituberculatus</name>
    <name type="common">Swimming crab</name>
    <name type="synonym">Neptunus trituberculatus</name>
    <dbReference type="NCBI Taxonomy" id="210409"/>
    <lineage>
        <taxon>Eukaryota</taxon>
        <taxon>Metazoa</taxon>
        <taxon>Ecdysozoa</taxon>
        <taxon>Arthropoda</taxon>
        <taxon>Crustacea</taxon>
        <taxon>Multicrustacea</taxon>
        <taxon>Malacostraca</taxon>
        <taxon>Eumalacostraca</taxon>
        <taxon>Eucarida</taxon>
        <taxon>Decapoda</taxon>
        <taxon>Pleocyemata</taxon>
        <taxon>Brachyura</taxon>
        <taxon>Eubrachyura</taxon>
        <taxon>Portunoidea</taxon>
        <taxon>Portunidae</taxon>
        <taxon>Portuninae</taxon>
        <taxon>Portunus</taxon>
    </lineage>
</organism>
<evidence type="ECO:0000313" key="1">
    <source>
        <dbReference type="EMBL" id="MPC40705.1"/>
    </source>
</evidence>
<proteinExistence type="predicted"/>
<name>A0A5B7F549_PORTR</name>
<evidence type="ECO:0000313" key="2">
    <source>
        <dbReference type="Proteomes" id="UP000324222"/>
    </source>
</evidence>
<reference evidence="1 2" key="1">
    <citation type="submission" date="2019-05" db="EMBL/GenBank/DDBJ databases">
        <title>Another draft genome of Portunus trituberculatus and its Hox gene families provides insights of decapod evolution.</title>
        <authorList>
            <person name="Jeong J.-H."/>
            <person name="Song I."/>
            <person name="Kim S."/>
            <person name="Choi T."/>
            <person name="Kim D."/>
            <person name="Ryu S."/>
            <person name="Kim W."/>
        </authorList>
    </citation>
    <scope>NUCLEOTIDE SEQUENCE [LARGE SCALE GENOMIC DNA]</scope>
    <source>
        <tissue evidence="1">Muscle</tissue>
    </source>
</reference>
<sequence>MAVHKINSRQTIYSDWNDLFEIIITALVLLMLGSRSRRLCRRWVWGFWHKHLFTVTAGFGGGGGSGDLKVPVCEDQVVSKLRACTANAIVPNLLLRPGVEVSPG</sequence>
<accession>A0A5B7F549</accession>
<dbReference type="Proteomes" id="UP000324222">
    <property type="component" value="Unassembled WGS sequence"/>
</dbReference>
<comment type="caution">
    <text evidence="1">The sequence shown here is derived from an EMBL/GenBank/DDBJ whole genome shotgun (WGS) entry which is preliminary data.</text>
</comment>
<keyword evidence="2" id="KW-1185">Reference proteome</keyword>
<dbReference type="AlphaFoldDB" id="A0A5B7F549"/>
<dbReference type="EMBL" id="VSRR010004784">
    <property type="protein sequence ID" value="MPC40705.1"/>
    <property type="molecule type" value="Genomic_DNA"/>
</dbReference>